<name>A0A0E9QCJ6_ANGAN</name>
<proteinExistence type="predicted"/>
<sequence>MRTKEVSFPIMQAIVKLRNQKSIDQRHKTLGMPK</sequence>
<organism evidence="1">
    <name type="scientific">Anguilla anguilla</name>
    <name type="common">European freshwater eel</name>
    <name type="synonym">Muraena anguilla</name>
    <dbReference type="NCBI Taxonomy" id="7936"/>
    <lineage>
        <taxon>Eukaryota</taxon>
        <taxon>Metazoa</taxon>
        <taxon>Chordata</taxon>
        <taxon>Craniata</taxon>
        <taxon>Vertebrata</taxon>
        <taxon>Euteleostomi</taxon>
        <taxon>Actinopterygii</taxon>
        <taxon>Neopterygii</taxon>
        <taxon>Teleostei</taxon>
        <taxon>Anguilliformes</taxon>
        <taxon>Anguillidae</taxon>
        <taxon>Anguilla</taxon>
    </lineage>
</organism>
<accession>A0A0E9QCJ6</accession>
<reference evidence="1" key="1">
    <citation type="submission" date="2014-11" db="EMBL/GenBank/DDBJ databases">
        <authorList>
            <person name="Amaro Gonzalez C."/>
        </authorList>
    </citation>
    <scope>NUCLEOTIDE SEQUENCE</scope>
</reference>
<evidence type="ECO:0000313" key="1">
    <source>
        <dbReference type="EMBL" id="JAH14045.1"/>
    </source>
</evidence>
<reference evidence="1" key="2">
    <citation type="journal article" date="2015" name="Fish Shellfish Immunol.">
        <title>Early steps in the European eel (Anguilla anguilla)-Vibrio vulnificus interaction in the gills: Role of the RtxA13 toxin.</title>
        <authorList>
            <person name="Callol A."/>
            <person name="Pajuelo D."/>
            <person name="Ebbesson L."/>
            <person name="Teles M."/>
            <person name="MacKenzie S."/>
            <person name="Amaro C."/>
        </authorList>
    </citation>
    <scope>NUCLEOTIDE SEQUENCE</scope>
</reference>
<dbReference type="EMBL" id="GBXM01092157">
    <property type="protein sequence ID" value="JAH16420.1"/>
    <property type="molecule type" value="Transcribed_RNA"/>
</dbReference>
<dbReference type="AlphaFoldDB" id="A0A0E9QCJ6"/>
<dbReference type="EMBL" id="GBXM01094532">
    <property type="protein sequence ID" value="JAH14045.1"/>
    <property type="molecule type" value="Transcribed_RNA"/>
</dbReference>
<protein>
    <submittedName>
        <fullName evidence="1">Uncharacterized protein</fullName>
    </submittedName>
</protein>